<evidence type="ECO:0000259" key="8">
    <source>
        <dbReference type="PROSITE" id="PS50206"/>
    </source>
</evidence>
<dbReference type="RefSeq" id="WP_204664824.1">
    <property type="nucleotide sequence ID" value="NZ_JAFBDT010000018.1"/>
</dbReference>
<dbReference type="InterPro" id="IPR016156">
    <property type="entry name" value="FAD/NAD-linked_Rdtase_dimer_sf"/>
</dbReference>
<keyword evidence="3" id="KW-0285">Flavoprotein</keyword>
<dbReference type="InterPro" id="IPR004099">
    <property type="entry name" value="Pyr_nucl-diS_OxRdtase_dimer"/>
</dbReference>
<dbReference type="InterPro" id="IPR036188">
    <property type="entry name" value="FAD/NAD-bd_sf"/>
</dbReference>
<evidence type="ECO:0000313" key="9">
    <source>
        <dbReference type="EMBL" id="MBM7562413.1"/>
    </source>
</evidence>
<gene>
    <name evidence="9" type="ORF">JOC49_001973</name>
</gene>
<sequence length="673" mass="72448">MEKILIIGGVAAGATAAAKARRLSADAEITILEAGADISFANCGLPYYIGGDIKSRSKLILQSPESFKEQYQTTVHIHTAATQIDRAQKKVYAEDTRTGEKKVFEYTKLILAQGGKPIAPPLPGADLDHVFQLWTLEDMDRITAFIEDKKPKTAVVVGGGFIGLEMTEALAKRGLKVSVVEMMPHVMGIMEAEIAGFIQEELVSYGVSLYTDKALAEIESKQVKLKDGTRVEADMVLMSIGVRPTLKLAQESGLELGNAGGLLVDETLKTSDESIYAAGDMIELEHRILGKKVRIPLAGPANRQGRIAAENALGKTHAYKGSIGTSIVRVFEAVAGTTGISLKAARAEGINADAIVVHKEHHTSYYPGAEMVSVMVVYDKDTGTILGGQTAGYEGADRRLDVLATAVASKLTVSDLSDIDFAYSPPLGNANDAINMAAYTAENRITGFSPALTASELDYYLVDKKPLWIDVRDVFSFERAHVEGAINIPLEILFTEMNQLPKDKLILVYDQTGKKGHQALRLLKGAGFDQVINVSGGFISLSNYVRAMTPKGFGLDLPAPEVKTLGQTETENSEPVVQEEVTPEPPAGPLVIDVRTGEEYAYGAVPGAINISLDALEYEIESLNDKDRKIILYCATGARSAYGVQLLQAYGFTNVENGGGLSRMMARVRSGKL</sequence>
<dbReference type="Pfam" id="PF02852">
    <property type="entry name" value="Pyr_redox_dim"/>
    <property type="match status" value="1"/>
</dbReference>
<keyword evidence="10" id="KW-1185">Reference proteome</keyword>
<dbReference type="PANTHER" id="PTHR43429:SF1">
    <property type="entry name" value="NAD(P)H SULFUR OXIDOREDUCTASE (COA-DEPENDENT)"/>
    <property type="match status" value="1"/>
</dbReference>
<proteinExistence type="inferred from homology"/>
<comment type="similarity">
    <text evidence="2">Belongs to the class-III pyridine nucleotide-disulfide oxidoreductase family.</text>
</comment>
<dbReference type="InterPro" id="IPR050260">
    <property type="entry name" value="FAD-bd_OxRdtase"/>
</dbReference>
<dbReference type="PRINTS" id="PR00411">
    <property type="entry name" value="PNDRDTASEI"/>
</dbReference>
<evidence type="ECO:0000256" key="3">
    <source>
        <dbReference type="ARBA" id="ARBA00022630"/>
    </source>
</evidence>
<feature type="domain" description="Rhodanese" evidence="8">
    <location>
        <begin position="462"/>
        <end position="550"/>
    </location>
</feature>
<reference evidence="9 10" key="1">
    <citation type="submission" date="2021-01" db="EMBL/GenBank/DDBJ databases">
        <title>Genomic Encyclopedia of Type Strains, Phase IV (KMG-IV): sequencing the most valuable type-strain genomes for metagenomic binning, comparative biology and taxonomic classification.</title>
        <authorList>
            <person name="Goeker M."/>
        </authorList>
    </citation>
    <scope>NUCLEOTIDE SEQUENCE [LARGE SCALE GENOMIC DNA]</scope>
    <source>
        <strain evidence="9 10">DSM 24436</strain>
    </source>
</reference>
<dbReference type="Gene3D" id="3.40.250.10">
    <property type="entry name" value="Rhodanese-like domain"/>
    <property type="match status" value="2"/>
</dbReference>
<protein>
    <submittedName>
        <fullName evidence="9">NADPH-dependent 2,4-dienoyl-CoA reductase/sulfur reductase-like enzyme/rhodanese-related sulfurtransferase</fullName>
    </submittedName>
</protein>
<dbReference type="Proteomes" id="UP000767854">
    <property type="component" value="Unassembled WGS sequence"/>
</dbReference>
<keyword evidence="6" id="KW-0676">Redox-active center</keyword>
<dbReference type="SUPFAM" id="SSF55424">
    <property type="entry name" value="FAD/NAD-linked reductases, dimerisation (C-terminal) domain"/>
    <property type="match status" value="1"/>
</dbReference>
<dbReference type="SUPFAM" id="SSF51905">
    <property type="entry name" value="FAD/NAD(P)-binding domain"/>
    <property type="match status" value="2"/>
</dbReference>
<dbReference type="CDD" id="cd00158">
    <property type="entry name" value="RHOD"/>
    <property type="match status" value="2"/>
</dbReference>
<keyword evidence="4" id="KW-0274">FAD</keyword>
<accession>A0ABS2MSP2</accession>
<dbReference type="InterPro" id="IPR036873">
    <property type="entry name" value="Rhodanese-like_dom_sf"/>
</dbReference>
<dbReference type="PRINTS" id="PR00368">
    <property type="entry name" value="FADPNR"/>
</dbReference>
<dbReference type="InterPro" id="IPR001763">
    <property type="entry name" value="Rhodanese-like_dom"/>
</dbReference>
<evidence type="ECO:0000256" key="2">
    <source>
        <dbReference type="ARBA" id="ARBA00009130"/>
    </source>
</evidence>
<dbReference type="PANTHER" id="PTHR43429">
    <property type="entry name" value="PYRIDINE NUCLEOTIDE-DISULFIDE OXIDOREDUCTASE DOMAIN-CONTAINING"/>
    <property type="match status" value="1"/>
</dbReference>
<dbReference type="EMBL" id="JAFBDT010000018">
    <property type="protein sequence ID" value="MBM7562413.1"/>
    <property type="molecule type" value="Genomic_DNA"/>
</dbReference>
<dbReference type="Pfam" id="PF07992">
    <property type="entry name" value="Pyr_redox_2"/>
    <property type="match status" value="1"/>
</dbReference>
<evidence type="ECO:0000256" key="1">
    <source>
        <dbReference type="ARBA" id="ARBA00001974"/>
    </source>
</evidence>
<dbReference type="InterPro" id="IPR023753">
    <property type="entry name" value="FAD/NAD-binding_dom"/>
</dbReference>
<dbReference type="Pfam" id="PF00581">
    <property type="entry name" value="Rhodanese"/>
    <property type="match status" value="2"/>
</dbReference>
<dbReference type="PROSITE" id="PS50206">
    <property type="entry name" value="RHODANESE_3"/>
    <property type="match status" value="2"/>
</dbReference>
<dbReference type="Gene3D" id="3.50.50.60">
    <property type="entry name" value="FAD/NAD(P)-binding domain"/>
    <property type="match status" value="2"/>
</dbReference>
<keyword evidence="5" id="KW-0560">Oxidoreductase</keyword>
<evidence type="ECO:0000313" key="10">
    <source>
        <dbReference type="Proteomes" id="UP000767854"/>
    </source>
</evidence>
<feature type="domain" description="Rhodanese" evidence="8">
    <location>
        <begin position="585"/>
        <end position="673"/>
    </location>
</feature>
<comment type="caution">
    <text evidence="9">The sequence shown here is derived from an EMBL/GenBank/DDBJ whole genome shotgun (WGS) entry which is preliminary data.</text>
</comment>
<feature type="region of interest" description="Disordered" evidence="7">
    <location>
        <begin position="567"/>
        <end position="588"/>
    </location>
</feature>
<evidence type="ECO:0000256" key="6">
    <source>
        <dbReference type="ARBA" id="ARBA00023284"/>
    </source>
</evidence>
<organism evidence="9 10">
    <name type="scientific">Fusibacter tunisiensis</name>
    <dbReference type="NCBI Taxonomy" id="1008308"/>
    <lineage>
        <taxon>Bacteria</taxon>
        <taxon>Bacillati</taxon>
        <taxon>Bacillota</taxon>
        <taxon>Clostridia</taxon>
        <taxon>Eubacteriales</taxon>
        <taxon>Eubacteriales Family XII. Incertae Sedis</taxon>
        <taxon>Fusibacter</taxon>
    </lineage>
</organism>
<evidence type="ECO:0000256" key="7">
    <source>
        <dbReference type="SAM" id="MobiDB-lite"/>
    </source>
</evidence>
<dbReference type="SUPFAM" id="SSF52821">
    <property type="entry name" value="Rhodanese/Cell cycle control phosphatase"/>
    <property type="match status" value="2"/>
</dbReference>
<name>A0ABS2MSP2_9FIRM</name>
<evidence type="ECO:0000256" key="5">
    <source>
        <dbReference type="ARBA" id="ARBA00023002"/>
    </source>
</evidence>
<comment type="cofactor">
    <cofactor evidence="1">
        <name>FAD</name>
        <dbReference type="ChEBI" id="CHEBI:57692"/>
    </cofactor>
</comment>
<dbReference type="SMART" id="SM00450">
    <property type="entry name" value="RHOD"/>
    <property type="match status" value="2"/>
</dbReference>
<evidence type="ECO:0000256" key="4">
    <source>
        <dbReference type="ARBA" id="ARBA00022827"/>
    </source>
</evidence>